<evidence type="ECO:0000256" key="2">
    <source>
        <dbReference type="ARBA" id="ARBA00023239"/>
    </source>
</evidence>
<keyword evidence="4" id="KW-1003">Cell membrane</keyword>
<evidence type="ECO:0000256" key="5">
    <source>
        <dbReference type="RuleBase" id="RU003495"/>
    </source>
</evidence>
<sequence length="334" mass="35345">MSLSLQRLFIVLLAAGLVACESSMPSRPTAPAPIKPVPTPRPAAPAASPAPPAVLPGSSAPLGAPKVINIDPKPESSGNATEGIDPNIPLETSVTPKLEPIVKGTTKPYIVNGELVSPMSEITTPFTQTGHASWYGKKFHGRRTASGEPYNMYKLSAAHRTLPIPSYVRVTNLSNGKNLIARVNDRGPFGRDRIIDLSYAAAKQLDITQHGSAQVEITLIDPNQPEIAAAPSSAGVARDIAPASMPKASAKPAASLDNTGVYVQVGAFGVEENADRLQQRISNAVPETQSLLNKVYNGKMFQVVLGPYPDHAMAAQAANQMRDQLQLPALVFSR</sequence>
<dbReference type="Proteomes" id="UP001597106">
    <property type="component" value="Unassembled WGS sequence"/>
</dbReference>
<dbReference type="CDD" id="cd22268">
    <property type="entry name" value="DPBB_RlpA-like"/>
    <property type="match status" value="1"/>
</dbReference>
<evidence type="ECO:0000313" key="9">
    <source>
        <dbReference type="EMBL" id="MFD0928861.1"/>
    </source>
</evidence>
<dbReference type="SUPFAM" id="SSF110997">
    <property type="entry name" value="Sporulation related repeat"/>
    <property type="match status" value="1"/>
</dbReference>
<dbReference type="InterPro" id="IPR009009">
    <property type="entry name" value="RlpA-like_DPBB"/>
</dbReference>
<dbReference type="PROSITE" id="PS51257">
    <property type="entry name" value="PROKAR_LIPOPROTEIN"/>
    <property type="match status" value="1"/>
</dbReference>
<dbReference type="InterPro" id="IPR036908">
    <property type="entry name" value="RlpA-like_sf"/>
</dbReference>
<dbReference type="NCBIfam" id="TIGR00413">
    <property type="entry name" value="rlpA"/>
    <property type="match status" value="1"/>
</dbReference>
<organism evidence="9 10">
    <name type="scientific">Methylophilus glucosoxydans</name>
    <dbReference type="NCBI Taxonomy" id="752553"/>
    <lineage>
        <taxon>Bacteria</taxon>
        <taxon>Pseudomonadati</taxon>
        <taxon>Pseudomonadota</taxon>
        <taxon>Betaproteobacteria</taxon>
        <taxon>Nitrosomonadales</taxon>
        <taxon>Methylophilaceae</taxon>
        <taxon>Methylophilus</taxon>
    </lineage>
</organism>
<feature type="signal peptide" evidence="7">
    <location>
        <begin position="1"/>
        <end position="19"/>
    </location>
</feature>
<dbReference type="EC" id="4.2.2.-" evidence="4"/>
<dbReference type="InterPro" id="IPR007730">
    <property type="entry name" value="SPOR-like_dom"/>
</dbReference>
<evidence type="ECO:0000256" key="6">
    <source>
        <dbReference type="SAM" id="MobiDB-lite"/>
    </source>
</evidence>
<dbReference type="PANTHER" id="PTHR34183">
    <property type="entry name" value="ENDOLYTIC PEPTIDOGLYCAN TRANSGLYCOSYLASE RLPA"/>
    <property type="match status" value="1"/>
</dbReference>
<comment type="caution">
    <text evidence="9">The sequence shown here is derived from an EMBL/GenBank/DDBJ whole genome shotgun (WGS) entry which is preliminary data.</text>
</comment>
<evidence type="ECO:0000256" key="1">
    <source>
        <dbReference type="ARBA" id="ARBA00022729"/>
    </source>
</evidence>
<dbReference type="EMBL" id="JBHTJW010000002">
    <property type="protein sequence ID" value="MFD0928861.1"/>
    <property type="molecule type" value="Genomic_DNA"/>
</dbReference>
<keyword evidence="4" id="KW-0472">Membrane</keyword>
<dbReference type="Pfam" id="PF03330">
    <property type="entry name" value="DPBB_1"/>
    <property type="match status" value="1"/>
</dbReference>
<keyword evidence="10" id="KW-1185">Reference proteome</keyword>
<evidence type="ECO:0000256" key="4">
    <source>
        <dbReference type="HAMAP-Rule" id="MF_02071"/>
    </source>
</evidence>
<reference evidence="10" key="1">
    <citation type="journal article" date="2019" name="Int. J. Syst. Evol. Microbiol.">
        <title>The Global Catalogue of Microorganisms (GCM) 10K type strain sequencing project: providing services to taxonomists for standard genome sequencing and annotation.</title>
        <authorList>
            <consortium name="The Broad Institute Genomics Platform"/>
            <consortium name="The Broad Institute Genome Sequencing Center for Infectious Disease"/>
            <person name="Wu L."/>
            <person name="Ma J."/>
        </authorList>
    </citation>
    <scope>NUCLEOTIDE SEQUENCE [LARGE SCALE GENOMIC DNA]</scope>
    <source>
        <strain evidence="10">CCUG 59685</strain>
    </source>
</reference>
<keyword evidence="2 4" id="KW-0456">Lyase</keyword>
<name>A0ABW3GE34_9PROT</name>
<comment type="similarity">
    <text evidence="4 5">Belongs to the RlpA family.</text>
</comment>
<keyword evidence="1 7" id="KW-0732">Signal</keyword>
<keyword evidence="4" id="KW-0449">Lipoprotein</keyword>
<comment type="function">
    <text evidence="4">Lytic transglycosylase with a strong preference for naked glycan strands that lack stem peptides.</text>
</comment>
<dbReference type="SUPFAM" id="SSF50685">
    <property type="entry name" value="Barwin-like endoglucanases"/>
    <property type="match status" value="1"/>
</dbReference>
<comment type="subcellular location">
    <subcellularLocation>
        <location evidence="4">Cell membrane</location>
        <topology evidence="4">Lipid-anchor</topology>
    </subcellularLocation>
</comment>
<protein>
    <recommendedName>
        <fullName evidence="4">Endolytic peptidoglycan transglycosylase RlpA</fullName>
        <ecNumber evidence="4">4.2.2.-</ecNumber>
    </recommendedName>
</protein>
<dbReference type="HAMAP" id="MF_02071">
    <property type="entry name" value="RlpA"/>
    <property type="match status" value="1"/>
</dbReference>
<evidence type="ECO:0000256" key="7">
    <source>
        <dbReference type="SAM" id="SignalP"/>
    </source>
</evidence>
<evidence type="ECO:0000313" key="10">
    <source>
        <dbReference type="Proteomes" id="UP001597106"/>
    </source>
</evidence>
<dbReference type="PANTHER" id="PTHR34183:SF1">
    <property type="entry name" value="ENDOLYTIC PEPTIDOGLYCAN TRANSGLYCOSYLASE RLPA"/>
    <property type="match status" value="1"/>
</dbReference>
<dbReference type="Pfam" id="PF05036">
    <property type="entry name" value="SPOR"/>
    <property type="match status" value="1"/>
</dbReference>
<dbReference type="RefSeq" id="WP_379074014.1">
    <property type="nucleotide sequence ID" value="NZ_JBHTJW010000002.1"/>
</dbReference>
<feature type="domain" description="SPOR" evidence="8">
    <location>
        <begin position="255"/>
        <end position="334"/>
    </location>
</feature>
<dbReference type="InterPro" id="IPR012997">
    <property type="entry name" value="RplA"/>
</dbReference>
<dbReference type="InterPro" id="IPR036680">
    <property type="entry name" value="SPOR-like_sf"/>
</dbReference>
<keyword evidence="3 4" id="KW-0961">Cell wall biogenesis/degradation</keyword>
<feature type="chain" id="PRO_5046086624" description="Endolytic peptidoglycan transglycosylase RlpA" evidence="7">
    <location>
        <begin position="20"/>
        <end position="334"/>
    </location>
</feature>
<evidence type="ECO:0000256" key="3">
    <source>
        <dbReference type="ARBA" id="ARBA00023316"/>
    </source>
</evidence>
<accession>A0ABW3GE34</accession>
<dbReference type="Gene3D" id="2.40.40.10">
    <property type="entry name" value="RlpA-like domain"/>
    <property type="match status" value="1"/>
</dbReference>
<keyword evidence="4" id="KW-0564">Palmitate</keyword>
<dbReference type="InterPro" id="IPR034718">
    <property type="entry name" value="RlpA"/>
</dbReference>
<dbReference type="PROSITE" id="PS51724">
    <property type="entry name" value="SPOR"/>
    <property type="match status" value="1"/>
</dbReference>
<feature type="compositionally biased region" description="Pro residues" evidence="6">
    <location>
        <begin position="28"/>
        <end position="54"/>
    </location>
</feature>
<gene>
    <name evidence="4" type="primary">rlpA</name>
    <name evidence="9" type="ORF">ACFQ1T_03610</name>
</gene>
<proteinExistence type="inferred from homology"/>
<feature type="region of interest" description="Disordered" evidence="6">
    <location>
        <begin position="24"/>
        <end position="92"/>
    </location>
</feature>
<dbReference type="Gene3D" id="3.30.70.1070">
    <property type="entry name" value="Sporulation related repeat"/>
    <property type="match status" value="1"/>
</dbReference>
<evidence type="ECO:0000259" key="8">
    <source>
        <dbReference type="PROSITE" id="PS51724"/>
    </source>
</evidence>